<comment type="subcellular location">
    <subcellularLocation>
        <location evidence="3">Cell membrane</location>
    </subcellularLocation>
</comment>
<dbReference type="EC" id="2.7.13.3" evidence="4"/>
<evidence type="ECO:0000256" key="12">
    <source>
        <dbReference type="ARBA" id="ARBA00039401"/>
    </source>
</evidence>
<dbReference type="GO" id="GO:0005524">
    <property type="term" value="F:ATP binding"/>
    <property type="evidence" value="ECO:0007669"/>
    <property type="project" value="UniProtKB-KW"/>
</dbReference>
<feature type="domain" description="Histidine kinase" evidence="15">
    <location>
        <begin position="331"/>
        <end position="546"/>
    </location>
</feature>
<dbReference type="FunFam" id="1.10.287.130:FF:000001">
    <property type="entry name" value="Two-component sensor histidine kinase"/>
    <property type="match status" value="1"/>
</dbReference>
<reference evidence="16 17" key="1">
    <citation type="submission" date="2019-07" db="EMBL/GenBank/DDBJ databases">
        <title>Whole genome shotgun sequence of Agrococcus baldri NBRC 103055.</title>
        <authorList>
            <person name="Hosoyama A."/>
            <person name="Uohara A."/>
            <person name="Ohji S."/>
            <person name="Ichikawa N."/>
        </authorList>
    </citation>
    <scope>NUCLEOTIDE SEQUENCE [LARGE SCALE GENOMIC DNA]</scope>
    <source>
        <strain evidence="16 17">NBRC 103055</strain>
    </source>
</reference>
<dbReference type="CDD" id="cd00082">
    <property type="entry name" value="HisKA"/>
    <property type="match status" value="1"/>
</dbReference>
<dbReference type="SUPFAM" id="SSF47384">
    <property type="entry name" value="Homodimeric domain of signal transducing histidine kinase"/>
    <property type="match status" value="1"/>
</dbReference>
<dbReference type="InterPro" id="IPR005467">
    <property type="entry name" value="His_kinase_dom"/>
</dbReference>
<keyword evidence="17" id="KW-1185">Reference proteome</keyword>
<comment type="caution">
    <text evidence="16">The sequence shown here is derived from an EMBL/GenBank/DDBJ whole genome shotgun (WGS) entry which is preliminary data.</text>
</comment>
<feature type="transmembrane region" description="Helical" evidence="14">
    <location>
        <begin position="24"/>
        <end position="44"/>
    </location>
</feature>
<evidence type="ECO:0000313" key="16">
    <source>
        <dbReference type="EMBL" id="GEK79490.1"/>
    </source>
</evidence>
<evidence type="ECO:0000256" key="13">
    <source>
        <dbReference type="SAM" id="Coils"/>
    </source>
</evidence>
<accession>A0AA87RAI3</accession>
<sequence length="546" mass="59025">MSEPAAIGSDIRPRVIGALRLRRVQLAIALITALVLVALTIVSADVWSQPWPWIVVLGMASATVLAIVSPSAGMPMRVIAPTLDLIALTALIADPQAPRIVAMLAVVPAFWLGVTARRRGIWVVAAASAMLLLVMALRIPDSAGVTLTANVVGVVLVPIALAATSWFAYNYTRTIERQQLAILQREREKLELAKEREADASLLDAIFETARVGLALLDPDGRVVRVNSTLATHPGLAGTTVSEVLPGLRFLELDSRRVMPVTATPFVRAARGEAFDNIVCWIERPDHEPVAATISSRPLVLDGRYRGSITSVDDVTNYMRMLEDRDDFVALVSHELRTPLTSITGFLELVLDEELPSGVHAWLAIVQRNADRLRGLVDDLLIVGELSRGELRLARQPLGLRELGEEAVATLEHRAKRRGVTLRLADGPPVEIEADHRRIAQVIENLVSNGIKYTRVDGTVELRIGTDGADALVEVIDDGPGVPAAEAVRVFERFYRSTSARASGVQGAGLGLWICRQIVEEHGGTIEFASERGVGSVASFRLPGPA</sequence>
<evidence type="ECO:0000256" key="5">
    <source>
        <dbReference type="ARBA" id="ARBA00022553"/>
    </source>
</evidence>
<name>A0AA87RAI3_9MICO</name>
<dbReference type="GO" id="GO:0000156">
    <property type="term" value="F:phosphorelay response regulator activity"/>
    <property type="evidence" value="ECO:0007669"/>
    <property type="project" value="TreeGrafter"/>
</dbReference>
<evidence type="ECO:0000256" key="2">
    <source>
        <dbReference type="ARBA" id="ARBA00001968"/>
    </source>
</evidence>
<dbReference type="FunFam" id="3.30.565.10:FF:000006">
    <property type="entry name" value="Sensor histidine kinase WalK"/>
    <property type="match status" value="1"/>
</dbReference>
<protein>
    <recommendedName>
        <fullName evidence="12">Sensor-like histidine kinase SenX3</fullName>
        <ecNumber evidence="4">2.7.13.3</ecNumber>
    </recommendedName>
</protein>
<dbReference type="InterPro" id="IPR035965">
    <property type="entry name" value="PAS-like_dom_sf"/>
</dbReference>
<keyword evidence="9" id="KW-0067">ATP-binding</keyword>
<dbReference type="Gene3D" id="3.30.565.10">
    <property type="entry name" value="Histidine kinase-like ATPase, C-terminal domain"/>
    <property type="match status" value="1"/>
</dbReference>
<dbReference type="SMART" id="SM00388">
    <property type="entry name" value="HisKA"/>
    <property type="match status" value="1"/>
</dbReference>
<dbReference type="PRINTS" id="PR00344">
    <property type="entry name" value="BCTRLSENSOR"/>
</dbReference>
<keyword evidence="10" id="KW-0902">Two-component regulatory system</keyword>
<dbReference type="EMBL" id="BJUU01000003">
    <property type="protein sequence ID" value="GEK79490.1"/>
    <property type="molecule type" value="Genomic_DNA"/>
</dbReference>
<keyword evidence="13" id="KW-0175">Coiled coil</keyword>
<dbReference type="InterPro" id="IPR036890">
    <property type="entry name" value="HATPase_C_sf"/>
</dbReference>
<comment type="catalytic activity">
    <reaction evidence="1">
        <text>ATP + protein L-histidine = ADP + protein N-phospho-L-histidine.</text>
        <dbReference type="EC" id="2.7.13.3"/>
    </reaction>
</comment>
<feature type="coiled-coil region" evidence="13">
    <location>
        <begin position="173"/>
        <end position="200"/>
    </location>
</feature>
<dbReference type="CDD" id="cd00075">
    <property type="entry name" value="HATPase"/>
    <property type="match status" value="1"/>
</dbReference>
<evidence type="ECO:0000256" key="14">
    <source>
        <dbReference type="SAM" id="Phobius"/>
    </source>
</evidence>
<dbReference type="SUPFAM" id="SSF55785">
    <property type="entry name" value="PYP-like sensor domain (PAS domain)"/>
    <property type="match status" value="1"/>
</dbReference>
<evidence type="ECO:0000259" key="15">
    <source>
        <dbReference type="PROSITE" id="PS50109"/>
    </source>
</evidence>
<dbReference type="GO" id="GO:0007234">
    <property type="term" value="P:osmosensory signaling via phosphorelay pathway"/>
    <property type="evidence" value="ECO:0007669"/>
    <property type="project" value="TreeGrafter"/>
</dbReference>
<keyword evidence="8" id="KW-0418">Kinase</keyword>
<dbReference type="GO" id="GO:0000155">
    <property type="term" value="F:phosphorelay sensor kinase activity"/>
    <property type="evidence" value="ECO:0007669"/>
    <property type="project" value="InterPro"/>
</dbReference>
<keyword evidence="6" id="KW-0808">Transferase</keyword>
<feature type="transmembrane region" description="Helical" evidence="14">
    <location>
        <begin position="121"/>
        <end position="139"/>
    </location>
</feature>
<dbReference type="Proteomes" id="UP000321749">
    <property type="component" value="Unassembled WGS sequence"/>
</dbReference>
<dbReference type="Gene3D" id="3.30.450.20">
    <property type="entry name" value="PAS domain"/>
    <property type="match status" value="1"/>
</dbReference>
<keyword evidence="14" id="KW-0812">Transmembrane</keyword>
<dbReference type="GO" id="GO:0030295">
    <property type="term" value="F:protein kinase activator activity"/>
    <property type="evidence" value="ECO:0007669"/>
    <property type="project" value="TreeGrafter"/>
</dbReference>
<keyword evidence="14" id="KW-1133">Transmembrane helix</keyword>
<dbReference type="SMART" id="SM00387">
    <property type="entry name" value="HATPase_c"/>
    <property type="match status" value="1"/>
</dbReference>
<evidence type="ECO:0000256" key="8">
    <source>
        <dbReference type="ARBA" id="ARBA00022777"/>
    </source>
</evidence>
<keyword evidence="5" id="KW-0597">Phosphoprotein</keyword>
<dbReference type="InterPro" id="IPR036097">
    <property type="entry name" value="HisK_dim/P_sf"/>
</dbReference>
<evidence type="ECO:0000313" key="17">
    <source>
        <dbReference type="Proteomes" id="UP000321749"/>
    </source>
</evidence>
<evidence type="ECO:0000256" key="10">
    <source>
        <dbReference type="ARBA" id="ARBA00023012"/>
    </source>
</evidence>
<organism evidence="16 17">
    <name type="scientific">Agrococcus baldri</name>
    <dbReference type="NCBI Taxonomy" id="153730"/>
    <lineage>
        <taxon>Bacteria</taxon>
        <taxon>Bacillati</taxon>
        <taxon>Actinomycetota</taxon>
        <taxon>Actinomycetes</taxon>
        <taxon>Micrococcales</taxon>
        <taxon>Microbacteriaceae</taxon>
        <taxon>Agrococcus</taxon>
    </lineage>
</organism>
<evidence type="ECO:0000256" key="9">
    <source>
        <dbReference type="ARBA" id="ARBA00022840"/>
    </source>
</evidence>
<dbReference type="InterPro" id="IPR004358">
    <property type="entry name" value="Sig_transdc_His_kin-like_C"/>
</dbReference>
<evidence type="ECO:0000256" key="6">
    <source>
        <dbReference type="ARBA" id="ARBA00022679"/>
    </source>
</evidence>
<dbReference type="GO" id="GO:0005886">
    <property type="term" value="C:plasma membrane"/>
    <property type="evidence" value="ECO:0007669"/>
    <property type="project" value="UniProtKB-SubCell"/>
</dbReference>
<dbReference type="RefSeq" id="WP_146792910.1">
    <property type="nucleotide sequence ID" value="NZ_BJUU01000003.1"/>
</dbReference>
<dbReference type="PANTHER" id="PTHR42878:SF7">
    <property type="entry name" value="SENSOR HISTIDINE KINASE GLRK"/>
    <property type="match status" value="1"/>
</dbReference>
<evidence type="ECO:0000256" key="1">
    <source>
        <dbReference type="ARBA" id="ARBA00000085"/>
    </source>
</evidence>
<dbReference type="InterPro" id="IPR050351">
    <property type="entry name" value="BphY/WalK/GraS-like"/>
</dbReference>
<gene>
    <name evidence="16" type="ORF">ABA31_08410</name>
</gene>
<dbReference type="InterPro" id="IPR003594">
    <property type="entry name" value="HATPase_dom"/>
</dbReference>
<evidence type="ECO:0000256" key="3">
    <source>
        <dbReference type="ARBA" id="ARBA00004236"/>
    </source>
</evidence>
<keyword evidence="11 14" id="KW-0472">Membrane</keyword>
<comment type="cofactor">
    <cofactor evidence="2">
        <name>a divalent metal cation</name>
        <dbReference type="ChEBI" id="CHEBI:60240"/>
    </cofactor>
</comment>
<evidence type="ECO:0000256" key="4">
    <source>
        <dbReference type="ARBA" id="ARBA00012438"/>
    </source>
</evidence>
<dbReference type="PROSITE" id="PS50109">
    <property type="entry name" value="HIS_KIN"/>
    <property type="match status" value="1"/>
</dbReference>
<dbReference type="SUPFAM" id="SSF55874">
    <property type="entry name" value="ATPase domain of HSP90 chaperone/DNA topoisomerase II/histidine kinase"/>
    <property type="match status" value="1"/>
</dbReference>
<keyword evidence="7" id="KW-0547">Nucleotide-binding</keyword>
<dbReference type="Gene3D" id="1.10.287.130">
    <property type="match status" value="1"/>
</dbReference>
<dbReference type="Pfam" id="PF00512">
    <property type="entry name" value="HisKA"/>
    <property type="match status" value="1"/>
</dbReference>
<feature type="transmembrane region" description="Helical" evidence="14">
    <location>
        <begin position="145"/>
        <end position="169"/>
    </location>
</feature>
<dbReference type="InterPro" id="IPR003661">
    <property type="entry name" value="HisK_dim/P_dom"/>
</dbReference>
<dbReference type="AlphaFoldDB" id="A0AA87RAI3"/>
<evidence type="ECO:0000256" key="11">
    <source>
        <dbReference type="ARBA" id="ARBA00023136"/>
    </source>
</evidence>
<evidence type="ECO:0000256" key="7">
    <source>
        <dbReference type="ARBA" id="ARBA00022741"/>
    </source>
</evidence>
<dbReference type="GO" id="GO:0005509">
    <property type="term" value="F:calcium ion binding"/>
    <property type="evidence" value="ECO:0007669"/>
    <property type="project" value="UniProtKB-ARBA"/>
</dbReference>
<dbReference type="Pfam" id="PF02518">
    <property type="entry name" value="HATPase_c"/>
    <property type="match status" value="1"/>
</dbReference>
<feature type="transmembrane region" description="Helical" evidence="14">
    <location>
        <begin position="50"/>
        <end position="68"/>
    </location>
</feature>
<dbReference type="PANTHER" id="PTHR42878">
    <property type="entry name" value="TWO-COMPONENT HISTIDINE KINASE"/>
    <property type="match status" value="1"/>
</dbReference>
<proteinExistence type="predicted"/>